<dbReference type="EMBL" id="JAOVZO020000001">
    <property type="protein sequence ID" value="MDC8010979.1"/>
    <property type="molecule type" value="Genomic_DNA"/>
</dbReference>
<gene>
    <name evidence="1" type="ORF">OD750_000295</name>
</gene>
<organism evidence="1 2">
    <name type="scientific">Tahibacter soli</name>
    <dbReference type="NCBI Taxonomy" id="2983605"/>
    <lineage>
        <taxon>Bacteria</taxon>
        <taxon>Pseudomonadati</taxon>
        <taxon>Pseudomonadota</taxon>
        <taxon>Gammaproteobacteria</taxon>
        <taxon>Lysobacterales</taxon>
        <taxon>Rhodanobacteraceae</taxon>
        <taxon>Tahibacter</taxon>
    </lineage>
</organism>
<accession>A0A9X4BIC7</accession>
<name>A0A9X4BIC7_9GAMM</name>
<dbReference type="RefSeq" id="WP_263544400.1">
    <property type="nucleotide sequence ID" value="NZ_JAOVZO020000001.1"/>
</dbReference>
<keyword evidence="2" id="KW-1185">Reference proteome</keyword>
<comment type="caution">
    <text evidence="1">The sequence shown here is derived from an EMBL/GenBank/DDBJ whole genome shotgun (WGS) entry which is preliminary data.</text>
</comment>
<evidence type="ECO:0000313" key="2">
    <source>
        <dbReference type="Proteomes" id="UP001139971"/>
    </source>
</evidence>
<sequence>MALYKHGNHLIHSKDVAFDATYTPGTATPHSGIYRCTGCGDEIASNAGNPLPSQNHKQHGVSQGAIRWQLLVYAQQQA</sequence>
<reference evidence="1" key="1">
    <citation type="submission" date="2023-02" db="EMBL/GenBank/DDBJ databases">
        <title>Tahibacter soli sp. nov. isolated from soil.</title>
        <authorList>
            <person name="Baek J.H."/>
            <person name="Lee J.K."/>
            <person name="Choi D.G."/>
            <person name="Jeon C.O."/>
        </authorList>
    </citation>
    <scope>NUCLEOTIDE SEQUENCE</scope>
    <source>
        <strain evidence="1">BL</strain>
    </source>
</reference>
<proteinExistence type="predicted"/>
<dbReference type="Proteomes" id="UP001139971">
    <property type="component" value="Unassembled WGS sequence"/>
</dbReference>
<protein>
    <submittedName>
        <fullName evidence="1">Protein L</fullName>
    </submittedName>
</protein>
<evidence type="ECO:0000313" key="1">
    <source>
        <dbReference type="EMBL" id="MDC8010979.1"/>
    </source>
</evidence>
<dbReference type="AlphaFoldDB" id="A0A9X4BIC7"/>